<gene>
    <name evidence="3" type="ORF">WG66_13081</name>
</gene>
<dbReference type="AlphaFoldDB" id="A0A0W0FDA9"/>
<name>A0A0W0FDA9_MONRR</name>
<dbReference type="Proteomes" id="UP000054988">
    <property type="component" value="Unassembled WGS sequence"/>
</dbReference>
<feature type="transmembrane region" description="Helical" evidence="2">
    <location>
        <begin position="218"/>
        <end position="240"/>
    </location>
</feature>
<feature type="region of interest" description="Disordered" evidence="1">
    <location>
        <begin position="278"/>
        <end position="321"/>
    </location>
</feature>
<accession>A0A0W0FDA9</accession>
<evidence type="ECO:0000256" key="2">
    <source>
        <dbReference type="SAM" id="Phobius"/>
    </source>
</evidence>
<evidence type="ECO:0000313" key="3">
    <source>
        <dbReference type="EMBL" id="KTB34343.1"/>
    </source>
</evidence>
<comment type="caution">
    <text evidence="3">The sequence shown here is derived from an EMBL/GenBank/DDBJ whole genome shotgun (WGS) entry which is preliminary data.</text>
</comment>
<evidence type="ECO:0000313" key="4">
    <source>
        <dbReference type="Proteomes" id="UP000054988"/>
    </source>
</evidence>
<evidence type="ECO:0000256" key="1">
    <source>
        <dbReference type="SAM" id="MobiDB-lite"/>
    </source>
</evidence>
<organism evidence="3 4">
    <name type="scientific">Moniliophthora roreri</name>
    <name type="common">Frosty pod rot fungus</name>
    <name type="synonym">Monilia roreri</name>
    <dbReference type="NCBI Taxonomy" id="221103"/>
    <lineage>
        <taxon>Eukaryota</taxon>
        <taxon>Fungi</taxon>
        <taxon>Dikarya</taxon>
        <taxon>Basidiomycota</taxon>
        <taxon>Agaricomycotina</taxon>
        <taxon>Agaricomycetes</taxon>
        <taxon>Agaricomycetidae</taxon>
        <taxon>Agaricales</taxon>
        <taxon>Marasmiineae</taxon>
        <taxon>Marasmiaceae</taxon>
        <taxon>Moniliophthora</taxon>
    </lineage>
</organism>
<protein>
    <submittedName>
        <fullName evidence="3">Uncharacterized protein</fullName>
    </submittedName>
</protein>
<dbReference type="EMBL" id="LATX01002090">
    <property type="protein sequence ID" value="KTB34343.1"/>
    <property type="molecule type" value="Genomic_DNA"/>
</dbReference>
<keyword evidence="2" id="KW-1133">Transmembrane helix</keyword>
<proteinExistence type="predicted"/>
<reference evidence="3 4" key="1">
    <citation type="submission" date="2015-12" db="EMBL/GenBank/DDBJ databases">
        <title>Draft genome sequence of Moniliophthora roreri, the causal agent of frosty pod rot of cacao.</title>
        <authorList>
            <person name="Aime M.C."/>
            <person name="Diaz-Valderrama J.R."/>
            <person name="Kijpornyongpan T."/>
            <person name="Phillips-Mora W."/>
        </authorList>
    </citation>
    <scope>NUCLEOTIDE SEQUENCE [LARGE SCALE GENOMIC DNA]</scope>
    <source>
        <strain evidence="3 4">MCA 2952</strain>
    </source>
</reference>
<sequence length="321" mass="35109">MMAIRNRSLVASSHSEVDGNAIPGAYITIAIVRTASIPRINGDKQSNLYHYITLGSIPFSSITMVQYYRFLPLLVAIAGAKSFTLNTPSNITVLKEFSVEWTSLPSDPQNITIIFYDLTRTPRCEASEVSHREKLIVVPGISAGQGRIDSLLYQHTGRFVLCAFSYQADPPQDNLRVSLFNSSEIFASISPETTTVTQTLPTSTSSFTPRKPINDATIIGGVLGGFFALVLALIIMLFSFCRVRVVRLQTDSSINADAPSTVATGSRNMTLSSRYTVSSLPPQSWSSTSGSGSQSGLERITEVEETLPSYDSLPRNHQRKR</sequence>
<keyword evidence="2" id="KW-0472">Membrane</keyword>
<keyword evidence="2" id="KW-0812">Transmembrane</keyword>
<feature type="compositionally biased region" description="Low complexity" evidence="1">
    <location>
        <begin position="278"/>
        <end position="297"/>
    </location>
</feature>